<gene>
    <name evidence="1" type="ORF">N479_16485</name>
</gene>
<name>A0A0F6ABV9_9GAMM</name>
<dbReference type="InterPro" id="IPR009778">
    <property type="entry name" value="ROF"/>
</dbReference>
<evidence type="ECO:0000313" key="1">
    <source>
        <dbReference type="EMBL" id="KKE82869.1"/>
    </source>
</evidence>
<reference evidence="1 2" key="1">
    <citation type="journal article" date="2015" name="BMC Genomics">
        <title>Genome mining reveals unlocked bioactive potential of marine Gram-negative bacteria.</title>
        <authorList>
            <person name="Machado H."/>
            <person name="Sonnenschein E.C."/>
            <person name="Melchiorsen J."/>
            <person name="Gram L."/>
        </authorList>
    </citation>
    <scope>NUCLEOTIDE SEQUENCE [LARGE SCALE GENOMIC DNA]</scope>
    <source>
        <strain evidence="1 2">S4054</strain>
    </source>
</reference>
<protein>
    <submittedName>
        <fullName evidence="1">Uncharacterized protein</fullName>
    </submittedName>
</protein>
<comment type="caution">
    <text evidence="1">The sequence shown here is derived from an EMBL/GenBank/DDBJ whole genome shotgun (WGS) entry which is preliminary data.</text>
</comment>
<accession>A0A0F6ABV9</accession>
<organism evidence="1 2">
    <name type="scientific">Pseudoalteromonas luteoviolacea S4054</name>
    <dbReference type="NCBI Taxonomy" id="1129367"/>
    <lineage>
        <taxon>Bacteria</taxon>
        <taxon>Pseudomonadati</taxon>
        <taxon>Pseudomonadota</taxon>
        <taxon>Gammaproteobacteria</taxon>
        <taxon>Alteromonadales</taxon>
        <taxon>Pseudoalteromonadaceae</taxon>
        <taxon>Pseudoalteromonas</taxon>
    </lineage>
</organism>
<dbReference type="InterPro" id="IPR023534">
    <property type="entry name" value="Rof/RNase_P-like"/>
</dbReference>
<dbReference type="EMBL" id="AUXW01000156">
    <property type="protein sequence ID" value="KKE82869.1"/>
    <property type="molecule type" value="Genomic_DNA"/>
</dbReference>
<dbReference type="PATRIC" id="fig|1129367.4.peg.3271"/>
<dbReference type="AlphaFoldDB" id="A0A0F6ABV9"/>
<dbReference type="InterPro" id="IPR038626">
    <property type="entry name" value="Rof-like_sf"/>
</dbReference>
<sequence>MRKMPMRCEDTDFIEISCMNSFILKVQTNTKTYEGRAKDIVYNEHRIQCLVLEQNRSQILIALDTISEVTALTQNPFFQTIKLKSKT</sequence>
<evidence type="ECO:0000313" key="2">
    <source>
        <dbReference type="Proteomes" id="UP000033434"/>
    </source>
</evidence>
<dbReference type="Pfam" id="PF07073">
    <property type="entry name" value="ROF"/>
    <property type="match status" value="1"/>
</dbReference>
<dbReference type="Proteomes" id="UP000033434">
    <property type="component" value="Unassembled WGS sequence"/>
</dbReference>
<dbReference type="Gene3D" id="2.30.30.400">
    <property type="entry name" value="Rof-like"/>
    <property type="match status" value="1"/>
</dbReference>
<dbReference type="SUPFAM" id="SSF101744">
    <property type="entry name" value="Rof/RNase P subunit-like"/>
    <property type="match status" value="1"/>
</dbReference>
<dbReference type="RefSeq" id="WP_046356798.1">
    <property type="nucleotide sequence ID" value="NZ_AUXW01000156.1"/>
</dbReference>
<proteinExistence type="predicted"/>